<dbReference type="GO" id="GO:0004222">
    <property type="term" value="F:metalloendopeptidase activity"/>
    <property type="evidence" value="ECO:0007669"/>
    <property type="project" value="InterPro"/>
</dbReference>
<dbReference type="Proteomes" id="UP000218505">
    <property type="component" value="Chromosome"/>
</dbReference>
<sequence>MDTPRLALTGTAHHEAGHAVIALALGGTVRAIRLTRVGGDWRGDIGLRFPDDPQVVPDLVVAMLAGAHAERHWHELHRPRRAHYPYDIDAGTAWDRDQAHELLAALPRHQRPAHHELDARAARLVVAHWARVEHLAARLIQHKQPSA</sequence>
<dbReference type="AlphaFoldDB" id="A0A290ZEU6"/>
<gene>
    <name evidence="1" type="ORF">CNX65_32750</name>
</gene>
<dbReference type="SUPFAM" id="SSF140990">
    <property type="entry name" value="FtsH protease domain-like"/>
    <property type="match status" value="1"/>
</dbReference>
<proteinExistence type="predicted"/>
<evidence type="ECO:0008006" key="3">
    <source>
        <dbReference type="Google" id="ProtNLM"/>
    </source>
</evidence>
<evidence type="ECO:0000313" key="2">
    <source>
        <dbReference type="Proteomes" id="UP000218505"/>
    </source>
</evidence>
<reference evidence="1" key="1">
    <citation type="submission" date="2017-09" db="EMBL/GenBank/DDBJ databases">
        <title>Complete Genome Sequence of ansamitocin-producing Bacterium Actinosynnema pretiosum X47.</title>
        <authorList>
            <person name="Cao G."/>
            <person name="Zong G."/>
            <person name="Zhong C."/>
            <person name="Fu J."/>
        </authorList>
    </citation>
    <scope>NUCLEOTIDE SEQUENCE [LARGE SCALE GENOMIC DNA]</scope>
    <source>
        <strain evidence="1">X47</strain>
    </source>
</reference>
<name>A0A290ZEU6_9PSEU</name>
<dbReference type="EMBL" id="CP023445">
    <property type="protein sequence ID" value="ATE57492.1"/>
    <property type="molecule type" value="Genomic_DNA"/>
</dbReference>
<dbReference type="InterPro" id="IPR037219">
    <property type="entry name" value="Peptidase_M41-like"/>
</dbReference>
<evidence type="ECO:0000313" key="1">
    <source>
        <dbReference type="EMBL" id="ATE57492.1"/>
    </source>
</evidence>
<keyword evidence="2" id="KW-1185">Reference proteome</keyword>
<accession>A0A290ZEU6</accession>
<organism evidence="1 2">
    <name type="scientific">Actinosynnema pretiosum</name>
    <dbReference type="NCBI Taxonomy" id="42197"/>
    <lineage>
        <taxon>Bacteria</taxon>
        <taxon>Bacillati</taxon>
        <taxon>Actinomycetota</taxon>
        <taxon>Actinomycetes</taxon>
        <taxon>Pseudonocardiales</taxon>
        <taxon>Pseudonocardiaceae</taxon>
        <taxon>Actinosynnema</taxon>
    </lineage>
</organism>
<dbReference type="KEGG" id="apre:CNX65_32750"/>
<dbReference type="GO" id="GO:0006508">
    <property type="term" value="P:proteolysis"/>
    <property type="evidence" value="ECO:0007669"/>
    <property type="project" value="InterPro"/>
</dbReference>
<protein>
    <recommendedName>
        <fullName evidence="3">Peptidase M41 domain-containing protein</fullName>
    </recommendedName>
</protein>
<dbReference type="GO" id="GO:0005524">
    <property type="term" value="F:ATP binding"/>
    <property type="evidence" value="ECO:0007669"/>
    <property type="project" value="InterPro"/>
</dbReference>
<dbReference type="RefSeq" id="WP_096497163.1">
    <property type="nucleotide sequence ID" value="NZ_CP023445.1"/>
</dbReference>
<dbReference type="GO" id="GO:0004176">
    <property type="term" value="F:ATP-dependent peptidase activity"/>
    <property type="evidence" value="ECO:0007669"/>
    <property type="project" value="InterPro"/>
</dbReference>